<dbReference type="STRING" id="477680.SAMN05421788_10727"/>
<evidence type="ECO:0000313" key="4">
    <source>
        <dbReference type="Proteomes" id="UP000186917"/>
    </source>
</evidence>
<dbReference type="Pfam" id="PF00072">
    <property type="entry name" value="Response_reg"/>
    <property type="match status" value="1"/>
</dbReference>
<evidence type="ECO:0000256" key="1">
    <source>
        <dbReference type="PROSITE-ProRule" id="PRU00169"/>
    </source>
</evidence>
<feature type="domain" description="Response regulatory" evidence="2">
    <location>
        <begin position="7"/>
        <end position="133"/>
    </location>
</feature>
<proteinExistence type="predicted"/>
<reference evidence="4" key="1">
    <citation type="submission" date="2017-01" db="EMBL/GenBank/DDBJ databases">
        <authorList>
            <person name="Varghese N."/>
            <person name="Submissions S."/>
        </authorList>
    </citation>
    <scope>NUCLEOTIDE SEQUENCE [LARGE SCALE GENOMIC DNA]</scope>
    <source>
        <strain evidence="4">DSM 21054</strain>
    </source>
</reference>
<keyword evidence="4" id="KW-1185">Reference proteome</keyword>
<dbReference type="KEGG" id="fln:FLA_2386"/>
<gene>
    <name evidence="3" type="ORF">SAMN05421788_10727</name>
</gene>
<name>A0A173MFW2_9BACT</name>
<dbReference type="SMART" id="SM00448">
    <property type="entry name" value="REC"/>
    <property type="match status" value="1"/>
</dbReference>
<dbReference type="InterPro" id="IPR011006">
    <property type="entry name" value="CheY-like_superfamily"/>
</dbReference>
<dbReference type="Proteomes" id="UP000186917">
    <property type="component" value="Unassembled WGS sequence"/>
</dbReference>
<dbReference type="AlphaFoldDB" id="A0A173MFW2"/>
<evidence type="ECO:0000259" key="2">
    <source>
        <dbReference type="PROSITE" id="PS50110"/>
    </source>
</evidence>
<dbReference type="EMBL" id="FTOR01000007">
    <property type="protein sequence ID" value="SIT26664.1"/>
    <property type="molecule type" value="Genomic_DNA"/>
</dbReference>
<accession>A0A173MFW2</accession>
<dbReference type="Gene3D" id="3.40.50.2300">
    <property type="match status" value="1"/>
</dbReference>
<dbReference type="RefSeq" id="WP_076380644.1">
    <property type="nucleotide sequence ID" value="NZ_AP017422.1"/>
</dbReference>
<keyword evidence="1" id="KW-0597">Phosphoprotein</keyword>
<dbReference type="PROSITE" id="PS50110">
    <property type="entry name" value="RESPONSE_REGULATORY"/>
    <property type="match status" value="1"/>
</dbReference>
<evidence type="ECO:0000313" key="3">
    <source>
        <dbReference type="EMBL" id="SIT26664.1"/>
    </source>
</evidence>
<sequence>MKQKLHSILLIDDDDATNFINSFLLKQLDITEQITIKDNAAAALDFLQTGIQEMQIPDLIFLDINMPGMNGWEFLEQFQARFSTRKLHTVIVMLTTSANPDDAEKAATYPEIAAFKTKPLDKTKISEILRLHFPQLFREAV</sequence>
<dbReference type="OrthoDB" id="1121174at2"/>
<dbReference type="InterPro" id="IPR052893">
    <property type="entry name" value="TCS_response_regulator"/>
</dbReference>
<dbReference type="PANTHER" id="PTHR44520">
    <property type="entry name" value="RESPONSE REGULATOR RCP1-RELATED"/>
    <property type="match status" value="1"/>
</dbReference>
<feature type="modified residue" description="4-aspartylphosphate" evidence="1">
    <location>
        <position position="63"/>
    </location>
</feature>
<dbReference type="PANTHER" id="PTHR44520:SF2">
    <property type="entry name" value="RESPONSE REGULATOR RCP1"/>
    <property type="match status" value="1"/>
</dbReference>
<dbReference type="InterPro" id="IPR001789">
    <property type="entry name" value="Sig_transdc_resp-reg_receiver"/>
</dbReference>
<protein>
    <submittedName>
        <fullName evidence="3">Response regulator receiver domain-containing protein</fullName>
    </submittedName>
</protein>
<dbReference type="SUPFAM" id="SSF52172">
    <property type="entry name" value="CheY-like"/>
    <property type="match status" value="1"/>
</dbReference>
<organism evidence="3 4">
    <name type="scientific">Filimonas lacunae</name>
    <dbReference type="NCBI Taxonomy" id="477680"/>
    <lineage>
        <taxon>Bacteria</taxon>
        <taxon>Pseudomonadati</taxon>
        <taxon>Bacteroidota</taxon>
        <taxon>Chitinophagia</taxon>
        <taxon>Chitinophagales</taxon>
        <taxon>Chitinophagaceae</taxon>
        <taxon>Filimonas</taxon>
    </lineage>
</organism>
<dbReference type="GO" id="GO:0000160">
    <property type="term" value="P:phosphorelay signal transduction system"/>
    <property type="evidence" value="ECO:0007669"/>
    <property type="project" value="InterPro"/>
</dbReference>